<dbReference type="Proteomes" id="UP000235589">
    <property type="component" value="Chromosome"/>
</dbReference>
<dbReference type="KEGG" id="mpec:B9O19_01922"/>
<dbReference type="PANTHER" id="PTHR39161:SF1">
    <property type="entry name" value="ADAPTER PROTEIN MECA 1"/>
    <property type="match status" value="1"/>
</dbReference>
<dbReference type="InterPro" id="IPR008681">
    <property type="entry name" value="Neg-reg_MecA"/>
</dbReference>
<dbReference type="EMBL" id="CP020991">
    <property type="protein sequence ID" value="AUO20069.1"/>
    <property type="molecule type" value="Genomic_DNA"/>
</dbReference>
<sequence length="210" mass="23957">MKIEKINENKIKVLIDIDEAKEWNVNIKNIASNTPEIQEMFWTALRLAEKDVEFSVDGAKLFVEAIPGQTEGFGMLITKIFSDNDLNLAVSNCSYKGRVKKRKLTPGRNECIKRALGKRIFRFCDFENVCQAASAVYRDFEGESTLYKLEDSYYMLLLPTDSSSIIGIEKVMLEFSDKQSKTLISHGRLNELGEIMIKENAVNILSEYFS</sequence>
<accession>A0A2K9P5D6</accession>
<gene>
    <name evidence="2" type="ORF">B9O19_01922</name>
</gene>
<comment type="similarity">
    <text evidence="1">Belongs to the MecA family.</text>
</comment>
<dbReference type="Pfam" id="PF05389">
    <property type="entry name" value="MecA"/>
    <property type="match status" value="1"/>
</dbReference>
<dbReference type="AlphaFoldDB" id="A0A2K9P5D6"/>
<dbReference type="OrthoDB" id="2085234at2"/>
<dbReference type="RefSeq" id="WP_102366214.1">
    <property type="nucleotide sequence ID" value="NZ_CP020991.1"/>
</dbReference>
<evidence type="ECO:0000256" key="1">
    <source>
        <dbReference type="ARBA" id="ARBA00005397"/>
    </source>
</evidence>
<evidence type="ECO:0000313" key="2">
    <source>
        <dbReference type="EMBL" id="AUO20069.1"/>
    </source>
</evidence>
<proteinExistence type="inferred from homology"/>
<dbReference type="InterPro" id="IPR038471">
    <property type="entry name" value="MecA_C_sf"/>
</dbReference>
<dbReference type="PANTHER" id="PTHR39161">
    <property type="entry name" value="ADAPTER PROTEIN MECA"/>
    <property type="match status" value="1"/>
</dbReference>
<dbReference type="Gene3D" id="3.30.70.1950">
    <property type="match status" value="1"/>
</dbReference>
<organism evidence="2 3">
    <name type="scientific">Monoglobus pectinilyticus</name>
    <dbReference type="NCBI Taxonomy" id="1981510"/>
    <lineage>
        <taxon>Bacteria</taxon>
        <taxon>Bacillati</taxon>
        <taxon>Bacillota</taxon>
        <taxon>Clostridia</taxon>
        <taxon>Monoglobales</taxon>
        <taxon>Monoglobaceae</taxon>
        <taxon>Monoglobus</taxon>
    </lineage>
</organism>
<protein>
    <submittedName>
        <fullName evidence="2">Negative regulator of genetic competence</fullName>
    </submittedName>
</protein>
<keyword evidence="3" id="KW-1185">Reference proteome</keyword>
<dbReference type="GeneID" id="98063301"/>
<evidence type="ECO:0000313" key="3">
    <source>
        <dbReference type="Proteomes" id="UP000235589"/>
    </source>
</evidence>
<reference evidence="2 3" key="1">
    <citation type="submission" date="2017-04" db="EMBL/GenBank/DDBJ databases">
        <title>Monoglobus pectinilyticus 14 draft genome.</title>
        <authorList>
            <person name="Kim C."/>
            <person name="Rosendale D.I."/>
            <person name="Kelly W.J."/>
            <person name="Tannock G.W."/>
            <person name="Patchett M.L."/>
            <person name="Jordens J.Z."/>
        </authorList>
    </citation>
    <scope>NUCLEOTIDE SEQUENCE [LARGE SCALE GENOMIC DNA]</scope>
    <source>
        <strain evidence="2 3">14</strain>
    </source>
</reference>
<name>A0A2K9P5D6_9FIRM</name>